<keyword evidence="2" id="KW-0479">Metal-binding</keyword>
<dbReference type="PANTHER" id="PTHR12814:SF2">
    <property type="entry name" value="RNA-BINDING PROTEIN NOB1"/>
    <property type="match status" value="1"/>
</dbReference>
<evidence type="ECO:0000256" key="1">
    <source>
        <dbReference type="ARBA" id="ARBA00022722"/>
    </source>
</evidence>
<dbReference type="GO" id="GO:0046872">
    <property type="term" value="F:metal ion binding"/>
    <property type="evidence" value="ECO:0007669"/>
    <property type="project" value="UniProtKB-KW"/>
</dbReference>
<dbReference type="Gene3D" id="3.40.50.1010">
    <property type="entry name" value="5'-nuclease"/>
    <property type="match status" value="1"/>
</dbReference>
<reference evidence="5 6" key="1">
    <citation type="journal article" date="2012" name="J. Bacteriol.">
        <title>Draft genome sequence of Methanobacterium formicicum DSM 3637, an archaebacterium isolated from the methane producer amoeba Pelomyxa palustris.</title>
        <authorList>
            <person name="Gutierrez G."/>
        </authorList>
    </citation>
    <scope>NUCLEOTIDE SEQUENCE [LARGE SCALE GENOMIC DNA]</scope>
    <source>
        <strain evidence="6">DSM 3637 / PP1</strain>
    </source>
</reference>
<keyword evidence="3" id="KW-0378">Hydrolase</keyword>
<comment type="caution">
    <text evidence="5">The sequence shown here is derived from an EMBL/GenBank/DDBJ whole genome shotgun (WGS) entry which is preliminary data.</text>
</comment>
<evidence type="ECO:0000256" key="2">
    <source>
        <dbReference type="ARBA" id="ARBA00022723"/>
    </source>
</evidence>
<keyword evidence="6" id="KW-1185">Reference proteome</keyword>
<dbReference type="PANTHER" id="PTHR12814">
    <property type="entry name" value="RNA-BINDING PROTEIN NOB1"/>
    <property type="match status" value="1"/>
</dbReference>
<keyword evidence="1" id="KW-0540">Nuclease</keyword>
<dbReference type="RefSeq" id="WP_004031131.1">
    <property type="nucleotide sequence ID" value="NZ_AMPO01000007.1"/>
</dbReference>
<name>K2RRZ4_METFP</name>
<dbReference type="EMBL" id="AMPO01000007">
    <property type="protein sequence ID" value="EKF85525.1"/>
    <property type="molecule type" value="Genomic_DNA"/>
</dbReference>
<dbReference type="GO" id="GO:0004521">
    <property type="term" value="F:RNA endonuclease activity"/>
    <property type="evidence" value="ECO:0007669"/>
    <property type="project" value="TreeGrafter"/>
</dbReference>
<dbReference type="GO" id="GO:0016787">
    <property type="term" value="F:hydrolase activity"/>
    <property type="evidence" value="ECO:0007669"/>
    <property type="project" value="UniProtKB-KW"/>
</dbReference>
<accession>K2RRZ4</accession>
<dbReference type="OrthoDB" id="27944at2157"/>
<evidence type="ECO:0000313" key="6">
    <source>
        <dbReference type="Proteomes" id="UP000007360"/>
    </source>
</evidence>
<gene>
    <name evidence="5" type="ORF">A994_08826</name>
</gene>
<evidence type="ECO:0000256" key="3">
    <source>
        <dbReference type="ARBA" id="ARBA00022801"/>
    </source>
</evidence>
<dbReference type="GO" id="GO:0030490">
    <property type="term" value="P:maturation of SSU-rRNA"/>
    <property type="evidence" value="ECO:0007669"/>
    <property type="project" value="TreeGrafter"/>
</dbReference>
<protein>
    <recommendedName>
        <fullName evidence="4">Ribonuclease PIN domain-containing protein</fullName>
    </recommendedName>
</protein>
<dbReference type="CDD" id="cd09876">
    <property type="entry name" value="PIN_Nob1-like"/>
    <property type="match status" value="1"/>
</dbReference>
<evidence type="ECO:0000259" key="4">
    <source>
        <dbReference type="Pfam" id="PF17146"/>
    </source>
</evidence>
<dbReference type="Proteomes" id="UP000007360">
    <property type="component" value="Unassembled WGS sequence"/>
</dbReference>
<dbReference type="InterPro" id="IPR039907">
    <property type="entry name" value="NOB1"/>
</dbReference>
<dbReference type="Pfam" id="PF17146">
    <property type="entry name" value="PIN_6"/>
    <property type="match status" value="1"/>
</dbReference>
<dbReference type="InterPro" id="IPR033411">
    <property type="entry name" value="Ribonuclease_PIN"/>
</dbReference>
<dbReference type="GO" id="GO:0030688">
    <property type="term" value="C:preribosome, small subunit precursor"/>
    <property type="evidence" value="ECO:0007669"/>
    <property type="project" value="TreeGrafter"/>
</dbReference>
<dbReference type="PATRIC" id="fig|1204725.3.peg.1776"/>
<feature type="domain" description="Ribonuclease PIN" evidence="4">
    <location>
        <begin position="7"/>
        <end position="92"/>
    </location>
</feature>
<sequence>MKEKVYVLDASGIFGGFISSKHKNITSSTVISEIKDLKSQLALQSALDHDNIIIKEPDSGALNQVQGAIENSGDILRLSEVDKTVVALAVSLTKTYSPTVVTDDYSIQNILKILEIPYRSVLTEGIREIYGWIKICRGCRKKYPSNYQWEDCEICGAAVYRKRIKK</sequence>
<evidence type="ECO:0000313" key="5">
    <source>
        <dbReference type="EMBL" id="EKF85525.1"/>
    </source>
</evidence>
<dbReference type="AlphaFoldDB" id="K2RRZ4"/>
<proteinExistence type="predicted"/>
<organism evidence="5 6">
    <name type="scientific">Methanobacterium formicicum (strain DSM 3637 / PP1)</name>
    <dbReference type="NCBI Taxonomy" id="1204725"/>
    <lineage>
        <taxon>Archaea</taxon>
        <taxon>Methanobacteriati</taxon>
        <taxon>Methanobacteriota</taxon>
        <taxon>Methanomada group</taxon>
        <taxon>Methanobacteria</taxon>
        <taxon>Methanobacteriales</taxon>
        <taxon>Methanobacteriaceae</taxon>
        <taxon>Methanobacterium</taxon>
    </lineage>
</organism>